<accession>G3PH68</accession>
<dbReference type="AlphaFoldDB" id="G3PH68"/>
<name>G3PH68_GASAC</name>
<organism evidence="1">
    <name type="scientific">Gasterosteus aculeatus</name>
    <name type="common">Three-spined stickleback</name>
    <dbReference type="NCBI Taxonomy" id="69293"/>
    <lineage>
        <taxon>Eukaryota</taxon>
        <taxon>Metazoa</taxon>
        <taxon>Chordata</taxon>
        <taxon>Craniata</taxon>
        <taxon>Vertebrata</taxon>
        <taxon>Euteleostomi</taxon>
        <taxon>Actinopterygii</taxon>
        <taxon>Neopterygii</taxon>
        <taxon>Teleostei</taxon>
        <taxon>Neoteleostei</taxon>
        <taxon>Acanthomorphata</taxon>
        <taxon>Eupercaria</taxon>
        <taxon>Perciformes</taxon>
        <taxon>Cottioidei</taxon>
        <taxon>Gasterosteales</taxon>
        <taxon>Gasterosteidae</taxon>
        <taxon>Gasterosteus</taxon>
    </lineage>
</organism>
<reference evidence="1" key="1">
    <citation type="submission" date="2006-01" db="EMBL/GenBank/DDBJ databases">
        <authorList>
            <person name="Lindblad-Toh K."/>
            <person name="Mauceli E."/>
            <person name="Grabherr M."/>
            <person name="Chang J.L."/>
            <person name="Lander E.S."/>
        </authorList>
    </citation>
    <scope>NUCLEOTIDE SEQUENCE [LARGE SCALE GENOMIC DNA]</scope>
</reference>
<sequence length="95" mass="11926">MNQDNAFIHTHVCTHHIYKHIWHVHMHVCIQEERGVHRICTKERGDVHQSRKIHMALYRSMYLSLYRQRYRSMYLSLYIDRDYRSMYLSLYRQRL</sequence>
<dbReference type="InParanoid" id="G3PH68"/>
<protein>
    <submittedName>
        <fullName evidence="1">Uncharacterized protein</fullName>
    </submittedName>
</protein>
<dbReference type="Bgee" id="ENSGACG00000012824">
    <property type="expression patterns" value="Expressed in pharyngeal gill and 13 other cell types or tissues"/>
</dbReference>
<evidence type="ECO:0000313" key="1">
    <source>
        <dbReference type="Ensembl" id="ENSGACP00000016943.1"/>
    </source>
</evidence>
<reference evidence="1" key="2">
    <citation type="submission" date="2024-04" db="UniProtKB">
        <authorList>
            <consortium name="Ensembl"/>
        </authorList>
    </citation>
    <scope>IDENTIFICATION</scope>
</reference>
<dbReference type="Ensembl" id="ENSGACT00000016977.1">
    <property type="protein sequence ID" value="ENSGACP00000016943.1"/>
    <property type="gene ID" value="ENSGACG00000012824.1"/>
</dbReference>
<proteinExistence type="predicted"/>